<dbReference type="InterPro" id="IPR009057">
    <property type="entry name" value="Homeodomain-like_sf"/>
</dbReference>
<dbReference type="InterPro" id="IPR020449">
    <property type="entry name" value="Tscrpt_reg_AraC-type_HTH"/>
</dbReference>
<keyword evidence="5" id="KW-0808">Transferase</keyword>
<dbReference type="InterPro" id="IPR003313">
    <property type="entry name" value="AraC-bd"/>
</dbReference>
<protein>
    <submittedName>
        <fullName evidence="5">Bifunctional transcriptional activator/DNA repair enzyme AdaA</fullName>
        <ecNumber evidence="5">2.1.1.-</ecNumber>
    </submittedName>
</protein>
<dbReference type="InterPro" id="IPR037923">
    <property type="entry name" value="HTH-like"/>
</dbReference>
<proteinExistence type="predicted"/>
<keyword evidence="1" id="KW-0805">Transcription regulation</keyword>
<evidence type="ECO:0000259" key="4">
    <source>
        <dbReference type="PROSITE" id="PS01124"/>
    </source>
</evidence>
<comment type="caution">
    <text evidence="5">The sequence shown here is derived from an EMBL/GenBank/DDBJ whole genome shotgun (WGS) entry which is preliminary data.</text>
</comment>
<dbReference type="PROSITE" id="PS01124">
    <property type="entry name" value="HTH_ARAC_FAMILY_2"/>
    <property type="match status" value="1"/>
</dbReference>
<dbReference type="EMBL" id="LZZM01000153">
    <property type="protein sequence ID" value="OOM77304.1"/>
    <property type="molecule type" value="Genomic_DNA"/>
</dbReference>
<dbReference type="GO" id="GO:0043565">
    <property type="term" value="F:sequence-specific DNA binding"/>
    <property type="evidence" value="ECO:0007669"/>
    <property type="project" value="InterPro"/>
</dbReference>
<organism evidence="5 6">
    <name type="scientific">Clostridium puniceum</name>
    <dbReference type="NCBI Taxonomy" id="29367"/>
    <lineage>
        <taxon>Bacteria</taxon>
        <taxon>Bacillati</taxon>
        <taxon>Bacillota</taxon>
        <taxon>Clostridia</taxon>
        <taxon>Eubacteriales</taxon>
        <taxon>Clostridiaceae</taxon>
        <taxon>Clostridium</taxon>
    </lineage>
</organism>
<keyword evidence="6" id="KW-1185">Reference proteome</keyword>
<dbReference type="Pfam" id="PF12833">
    <property type="entry name" value="HTH_18"/>
    <property type="match status" value="1"/>
</dbReference>
<dbReference type="GO" id="GO:0003700">
    <property type="term" value="F:DNA-binding transcription factor activity"/>
    <property type="evidence" value="ECO:0007669"/>
    <property type="project" value="InterPro"/>
</dbReference>
<evidence type="ECO:0000256" key="1">
    <source>
        <dbReference type="ARBA" id="ARBA00023015"/>
    </source>
</evidence>
<dbReference type="InterPro" id="IPR018060">
    <property type="entry name" value="HTH_AraC"/>
</dbReference>
<dbReference type="SUPFAM" id="SSF46689">
    <property type="entry name" value="Homeodomain-like"/>
    <property type="match status" value="2"/>
</dbReference>
<dbReference type="GO" id="GO:0008168">
    <property type="term" value="F:methyltransferase activity"/>
    <property type="evidence" value="ECO:0007669"/>
    <property type="project" value="UniProtKB-KW"/>
</dbReference>
<gene>
    <name evidence="5" type="primary">adaA_4</name>
    <name evidence="5" type="ORF">CLPUN_24210</name>
</gene>
<sequence length="295" mass="34035">MDKNILKEITHYGDSMFPIYSYNINIGNKVNMLNCHWHDEIEFILIISGNAVFQTESSSYEVNPGEIIIISSGELHSAYSLSTNDNCICKSLVFNSEMLSSKSSDAIQIKFINPLINNQLILPHHLICNNDNEIAIRTFLKDLITTLDSKENNFELIAKSYLYMIFSKVMLMVTYKDTSELINNNSTNKIDNIKHILDYIHINYNKPLTIKELSAELKMSEGHFCRVFKSITFKTPVDYLNYYRTTKAQDLLLSSNKKVLEICMDVGFNNLSYFINVFKKNTGYTPSTFRKNFKI</sequence>
<keyword evidence="5" id="KW-0489">Methyltransferase</keyword>
<dbReference type="PANTHER" id="PTHR43280">
    <property type="entry name" value="ARAC-FAMILY TRANSCRIPTIONAL REGULATOR"/>
    <property type="match status" value="1"/>
</dbReference>
<reference evidence="5 6" key="1">
    <citation type="submission" date="2016-05" db="EMBL/GenBank/DDBJ databases">
        <title>Microbial solvent formation.</title>
        <authorList>
            <person name="Poehlein A."/>
            <person name="Montoya Solano J.D."/>
            <person name="Flitsch S."/>
            <person name="Krabben P."/>
            <person name="Duerre P."/>
            <person name="Daniel R."/>
        </authorList>
    </citation>
    <scope>NUCLEOTIDE SEQUENCE [LARGE SCALE GENOMIC DNA]</scope>
    <source>
        <strain evidence="5 6">DSM 2619</strain>
    </source>
</reference>
<dbReference type="STRING" id="29367.CLPUN_24210"/>
<dbReference type="RefSeq" id="WP_077847549.1">
    <property type="nucleotide sequence ID" value="NZ_LZZM01000153.1"/>
</dbReference>
<name>A0A1S8TI71_9CLOT</name>
<dbReference type="Proteomes" id="UP000190890">
    <property type="component" value="Unassembled WGS sequence"/>
</dbReference>
<dbReference type="AlphaFoldDB" id="A0A1S8TI71"/>
<feature type="domain" description="HTH araC/xylS-type" evidence="4">
    <location>
        <begin position="194"/>
        <end position="292"/>
    </location>
</feature>
<dbReference type="CDD" id="cd02208">
    <property type="entry name" value="cupin_RmlC-like"/>
    <property type="match status" value="1"/>
</dbReference>
<dbReference type="EC" id="2.1.1.-" evidence="5"/>
<accession>A0A1S8TI71</accession>
<dbReference type="OrthoDB" id="9791615at2"/>
<dbReference type="SUPFAM" id="SSF51215">
    <property type="entry name" value="Regulatory protein AraC"/>
    <property type="match status" value="1"/>
</dbReference>
<evidence type="ECO:0000256" key="3">
    <source>
        <dbReference type="ARBA" id="ARBA00023163"/>
    </source>
</evidence>
<dbReference type="Gene3D" id="1.10.10.60">
    <property type="entry name" value="Homeodomain-like"/>
    <property type="match status" value="2"/>
</dbReference>
<keyword evidence="3" id="KW-0804">Transcription</keyword>
<evidence type="ECO:0000313" key="6">
    <source>
        <dbReference type="Proteomes" id="UP000190890"/>
    </source>
</evidence>
<dbReference type="SMART" id="SM00342">
    <property type="entry name" value="HTH_ARAC"/>
    <property type="match status" value="1"/>
</dbReference>
<evidence type="ECO:0000256" key="2">
    <source>
        <dbReference type="ARBA" id="ARBA00023125"/>
    </source>
</evidence>
<dbReference type="GO" id="GO:0032259">
    <property type="term" value="P:methylation"/>
    <property type="evidence" value="ECO:0007669"/>
    <property type="project" value="UniProtKB-KW"/>
</dbReference>
<dbReference type="PANTHER" id="PTHR43280:SF28">
    <property type="entry name" value="HTH-TYPE TRANSCRIPTIONAL ACTIVATOR RHAS"/>
    <property type="match status" value="1"/>
</dbReference>
<dbReference type="Pfam" id="PF02311">
    <property type="entry name" value="AraC_binding"/>
    <property type="match status" value="1"/>
</dbReference>
<dbReference type="InterPro" id="IPR014710">
    <property type="entry name" value="RmlC-like_jellyroll"/>
</dbReference>
<evidence type="ECO:0000313" key="5">
    <source>
        <dbReference type="EMBL" id="OOM77304.1"/>
    </source>
</evidence>
<keyword evidence="2" id="KW-0238">DNA-binding</keyword>
<dbReference type="PRINTS" id="PR00032">
    <property type="entry name" value="HTHARAC"/>
</dbReference>
<dbReference type="Gene3D" id="2.60.120.10">
    <property type="entry name" value="Jelly Rolls"/>
    <property type="match status" value="1"/>
</dbReference>